<dbReference type="RefSeq" id="WP_040669113.1">
    <property type="nucleotide sequence ID" value="NZ_JACHBK010000004.1"/>
</dbReference>
<dbReference type="PANTHER" id="PTHR10996:SF178">
    <property type="entry name" value="2-HYDROXYACID DEHYDROGENASE YGL185C-RELATED"/>
    <property type="match status" value="1"/>
</dbReference>
<dbReference type="PANTHER" id="PTHR10996">
    <property type="entry name" value="2-HYDROXYACID DEHYDROGENASE-RELATED"/>
    <property type="match status" value="1"/>
</dbReference>
<dbReference type="Pfam" id="PF02826">
    <property type="entry name" value="2-Hacid_dh_C"/>
    <property type="match status" value="1"/>
</dbReference>
<evidence type="ECO:0000256" key="1">
    <source>
        <dbReference type="ARBA" id="ARBA00022857"/>
    </source>
</evidence>
<organism evidence="7 8">
    <name type="scientific">Rhizobium giardinii</name>
    <dbReference type="NCBI Taxonomy" id="56731"/>
    <lineage>
        <taxon>Bacteria</taxon>
        <taxon>Pseudomonadati</taxon>
        <taxon>Pseudomonadota</taxon>
        <taxon>Alphaproteobacteria</taxon>
        <taxon>Hyphomicrobiales</taxon>
        <taxon>Rhizobiaceae</taxon>
        <taxon>Rhizobium/Agrobacterium group</taxon>
        <taxon>Rhizobium</taxon>
    </lineage>
</organism>
<dbReference type="GO" id="GO:0016618">
    <property type="term" value="F:hydroxypyruvate reductase [NAD(P)H] activity"/>
    <property type="evidence" value="ECO:0007669"/>
    <property type="project" value="TreeGrafter"/>
</dbReference>
<dbReference type="AlphaFoldDB" id="A0A7W8UC71"/>
<evidence type="ECO:0000313" key="7">
    <source>
        <dbReference type="EMBL" id="MBB5535410.1"/>
    </source>
</evidence>
<dbReference type="Pfam" id="PF00389">
    <property type="entry name" value="2-Hacid_dh"/>
    <property type="match status" value="1"/>
</dbReference>
<dbReference type="EMBL" id="JACHBK010000004">
    <property type="protein sequence ID" value="MBB5535410.1"/>
    <property type="molecule type" value="Genomic_DNA"/>
</dbReference>
<dbReference type="Proteomes" id="UP000585507">
    <property type="component" value="Unassembled WGS sequence"/>
</dbReference>
<name>A0A7W8UC71_9HYPH</name>
<comment type="similarity">
    <text evidence="4">Belongs to the D-isomer specific 2-hydroxyacid dehydrogenase family.</text>
</comment>
<keyword evidence="1" id="KW-0521">NADP</keyword>
<dbReference type="GO" id="GO:0051287">
    <property type="term" value="F:NAD binding"/>
    <property type="evidence" value="ECO:0007669"/>
    <property type="project" value="InterPro"/>
</dbReference>
<dbReference type="Gene3D" id="3.40.50.720">
    <property type="entry name" value="NAD(P)-binding Rossmann-like Domain"/>
    <property type="match status" value="2"/>
</dbReference>
<protein>
    <submittedName>
        <fullName evidence="7">Lactate dehydrogenase-like 2-hydroxyacid dehydrogenase</fullName>
    </submittedName>
</protein>
<proteinExistence type="inferred from homology"/>
<dbReference type="InterPro" id="IPR006140">
    <property type="entry name" value="D-isomer_DH_NAD-bd"/>
</dbReference>
<evidence type="ECO:0000259" key="6">
    <source>
        <dbReference type="Pfam" id="PF02826"/>
    </source>
</evidence>
<keyword evidence="8" id="KW-1185">Reference proteome</keyword>
<dbReference type="CDD" id="cd12156">
    <property type="entry name" value="HPPR"/>
    <property type="match status" value="1"/>
</dbReference>
<dbReference type="InterPro" id="IPR006139">
    <property type="entry name" value="D-isomer_2_OHA_DH_cat_dom"/>
</dbReference>
<keyword evidence="2 4" id="KW-0560">Oxidoreductase</keyword>
<feature type="domain" description="D-isomer specific 2-hydroxyacid dehydrogenase catalytic" evidence="5">
    <location>
        <begin position="39"/>
        <end position="313"/>
    </location>
</feature>
<evidence type="ECO:0000256" key="2">
    <source>
        <dbReference type="ARBA" id="ARBA00023002"/>
    </source>
</evidence>
<dbReference type="SUPFAM" id="SSF51735">
    <property type="entry name" value="NAD(P)-binding Rossmann-fold domains"/>
    <property type="match status" value="1"/>
</dbReference>
<dbReference type="InterPro" id="IPR050223">
    <property type="entry name" value="D-isomer_2-hydroxyacid_DH"/>
</dbReference>
<keyword evidence="3" id="KW-0520">NAD</keyword>
<evidence type="ECO:0000256" key="4">
    <source>
        <dbReference type="RuleBase" id="RU003719"/>
    </source>
</evidence>
<evidence type="ECO:0000256" key="3">
    <source>
        <dbReference type="ARBA" id="ARBA00023027"/>
    </source>
</evidence>
<dbReference type="FunFam" id="3.40.50.720:FF:000213">
    <property type="entry name" value="Putative 2-hydroxyacid dehydrogenase"/>
    <property type="match status" value="1"/>
</dbReference>
<sequence length="323" mass="34186">MPQGRPRILVPGRMNKRVLDRLPDHFAPVFVSAADPALITADIAAGVSGVAVQGKIPNDFIDALPNLEIIANFGVGYDGVDAGHAAKRGVVVTNTPDVLTEEVADTAIGLLINTVRQLPAAEQWLRQGRWAREGAFALSPLTLRGRTVGLYGLGRIGLAIARRLESFGVSIAYHTRTPRPGLLYRHFSTLKAMAEAVDTIIVIVPSTEATHRTVNAEVLQALGPQGVLINVGRGATVDEAALADALQRGVIAAAGLDVFENEPYVPDALLALPNVSVLPHVGSASQATRNAMADLVVDNLIAWFETGAALTPVDETPFTRKIA</sequence>
<gene>
    <name evidence="7" type="ORF">GGD55_002104</name>
</gene>
<dbReference type="GO" id="GO:0005829">
    <property type="term" value="C:cytosol"/>
    <property type="evidence" value="ECO:0007669"/>
    <property type="project" value="TreeGrafter"/>
</dbReference>
<evidence type="ECO:0000313" key="8">
    <source>
        <dbReference type="Proteomes" id="UP000585507"/>
    </source>
</evidence>
<dbReference type="GO" id="GO:0030267">
    <property type="term" value="F:glyoxylate reductase (NADPH) activity"/>
    <property type="evidence" value="ECO:0007669"/>
    <property type="project" value="TreeGrafter"/>
</dbReference>
<accession>A0A7W8UC71</accession>
<dbReference type="SUPFAM" id="SSF52283">
    <property type="entry name" value="Formate/glycerate dehydrogenase catalytic domain-like"/>
    <property type="match status" value="1"/>
</dbReference>
<feature type="domain" description="D-isomer specific 2-hydroxyacid dehydrogenase NAD-binding" evidence="6">
    <location>
        <begin position="108"/>
        <end position="282"/>
    </location>
</feature>
<comment type="caution">
    <text evidence="7">The sequence shown here is derived from an EMBL/GenBank/DDBJ whole genome shotgun (WGS) entry which is preliminary data.</text>
</comment>
<evidence type="ECO:0000259" key="5">
    <source>
        <dbReference type="Pfam" id="PF00389"/>
    </source>
</evidence>
<dbReference type="InterPro" id="IPR036291">
    <property type="entry name" value="NAD(P)-bd_dom_sf"/>
</dbReference>
<reference evidence="7 8" key="1">
    <citation type="submission" date="2020-08" db="EMBL/GenBank/DDBJ databases">
        <title>Genomic Encyclopedia of Type Strains, Phase IV (KMG-V): Genome sequencing to study the core and pangenomes of soil and plant-associated prokaryotes.</title>
        <authorList>
            <person name="Whitman W."/>
        </authorList>
    </citation>
    <scope>NUCLEOTIDE SEQUENCE [LARGE SCALE GENOMIC DNA]</scope>
    <source>
        <strain evidence="7 8">SEMIA 4084</strain>
    </source>
</reference>